<dbReference type="RefSeq" id="WP_145194979.1">
    <property type="nucleotide sequence ID" value="NZ_CP036434.1"/>
</dbReference>
<protein>
    <submittedName>
        <fullName evidence="2">Uncharacterized protein</fullName>
    </submittedName>
</protein>
<organism evidence="2 3">
    <name type="scientific">Saltatorellus ferox</name>
    <dbReference type="NCBI Taxonomy" id="2528018"/>
    <lineage>
        <taxon>Bacteria</taxon>
        <taxon>Pseudomonadati</taxon>
        <taxon>Planctomycetota</taxon>
        <taxon>Planctomycetia</taxon>
        <taxon>Planctomycetia incertae sedis</taxon>
        <taxon>Saltatorellus</taxon>
    </lineage>
</organism>
<keyword evidence="3" id="KW-1185">Reference proteome</keyword>
<name>A0A518EN97_9BACT</name>
<dbReference type="OrthoDB" id="7069097at2"/>
<reference evidence="2 3" key="1">
    <citation type="submission" date="2019-02" db="EMBL/GenBank/DDBJ databases">
        <title>Deep-cultivation of Planctomycetes and their phenomic and genomic characterization uncovers novel biology.</title>
        <authorList>
            <person name="Wiegand S."/>
            <person name="Jogler M."/>
            <person name="Boedeker C."/>
            <person name="Pinto D."/>
            <person name="Vollmers J."/>
            <person name="Rivas-Marin E."/>
            <person name="Kohn T."/>
            <person name="Peeters S.H."/>
            <person name="Heuer A."/>
            <person name="Rast P."/>
            <person name="Oberbeckmann S."/>
            <person name="Bunk B."/>
            <person name="Jeske O."/>
            <person name="Meyerdierks A."/>
            <person name="Storesund J.E."/>
            <person name="Kallscheuer N."/>
            <person name="Luecker S."/>
            <person name="Lage O.M."/>
            <person name="Pohl T."/>
            <person name="Merkel B.J."/>
            <person name="Hornburger P."/>
            <person name="Mueller R.-W."/>
            <person name="Bruemmer F."/>
            <person name="Labrenz M."/>
            <person name="Spormann A.M."/>
            <person name="Op den Camp H."/>
            <person name="Overmann J."/>
            <person name="Amann R."/>
            <person name="Jetten M.S.M."/>
            <person name="Mascher T."/>
            <person name="Medema M.H."/>
            <person name="Devos D.P."/>
            <person name="Kaster A.-K."/>
            <person name="Ovreas L."/>
            <person name="Rohde M."/>
            <person name="Galperin M.Y."/>
            <person name="Jogler C."/>
        </authorList>
    </citation>
    <scope>NUCLEOTIDE SEQUENCE [LARGE SCALE GENOMIC DNA]</scope>
    <source>
        <strain evidence="2 3">Poly30</strain>
    </source>
</reference>
<evidence type="ECO:0000256" key="1">
    <source>
        <dbReference type="SAM" id="MobiDB-lite"/>
    </source>
</evidence>
<dbReference type="Proteomes" id="UP000320390">
    <property type="component" value="Chromosome"/>
</dbReference>
<feature type="region of interest" description="Disordered" evidence="1">
    <location>
        <begin position="1"/>
        <end position="32"/>
    </location>
</feature>
<gene>
    <name evidence="2" type="ORF">Poly30_10660</name>
</gene>
<dbReference type="EMBL" id="CP036434">
    <property type="protein sequence ID" value="QDV05568.1"/>
    <property type="molecule type" value="Genomic_DNA"/>
</dbReference>
<sequence length="327" mass="36626">MTKKNDPQSWEWSKARAKAATGPKSGTTTKNRKAIRRPIAEKLVQRLPRHMRSEAIDLTATKESLRNTMPFLERVASESSLQDLHPAHACYVLVQNELSRLVEQLTRLPELDRFSRAVSLAEDEYLPSGPPMSPLTHSFFNSWAFFDLGVGAGRETLGTISLAVGKALGMGAEFERVLDLFQDSAMGVFEHEGVEGEILTLRELVTGRVCRAICPSGYRGVAGQLLYARVLPPPLPQLEEHVVFTTPYRLLAPGKVEWQAYFDRTLPEGPPANRLAAHRTLMKWGPAGNYWSEFVFEAYMNHRPEVIFLAGLPDVSSSRPHSPDYRK</sequence>
<proteinExistence type="predicted"/>
<dbReference type="AlphaFoldDB" id="A0A518EN97"/>
<evidence type="ECO:0000313" key="3">
    <source>
        <dbReference type="Proteomes" id="UP000320390"/>
    </source>
</evidence>
<evidence type="ECO:0000313" key="2">
    <source>
        <dbReference type="EMBL" id="QDV05568.1"/>
    </source>
</evidence>
<accession>A0A518EN97</accession>